<dbReference type="PANTHER" id="PTHR30005:SF0">
    <property type="entry name" value="RETROGRADE REGULATION PROTEIN 2"/>
    <property type="match status" value="1"/>
</dbReference>
<organism evidence="3 4">
    <name type="scientific">Brevundimonas lenta</name>
    <dbReference type="NCBI Taxonomy" id="424796"/>
    <lineage>
        <taxon>Bacteria</taxon>
        <taxon>Pseudomonadati</taxon>
        <taxon>Pseudomonadota</taxon>
        <taxon>Alphaproteobacteria</taxon>
        <taxon>Caulobacterales</taxon>
        <taxon>Caulobacteraceae</taxon>
        <taxon>Brevundimonas</taxon>
    </lineage>
</organism>
<dbReference type="InterPro" id="IPR048951">
    <property type="entry name" value="Ppx_C"/>
</dbReference>
<dbReference type="InterPro" id="IPR043129">
    <property type="entry name" value="ATPase_NBD"/>
</dbReference>
<dbReference type="PANTHER" id="PTHR30005">
    <property type="entry name" value="EXOPOLYPHOSPHATASE"/>
    <property type="match status" value="1"/>
</dbReference>
<dbReference type="GO" id="GO:0008894">
    <property type="term" value="F:guanosine-5'-triphosphate,3'-diphosphate diphosphatase activity"/>
    <property type="evidence" value="ECO:0007669"/>
    <property type="project" value="UniProtKB-EC"/>
</dbReference>
<comment type="caution">
    <text evidence="3">The sequence shown here is derived from an EMBL/GenBank/DDBJ whole genome shotgun (WGS) entry which is preliminary data.</text>
</comment>
<dbReference type="SUPFAM" id="SSF109604">
    <property type="entry name" value="HD-domain/PDEase-like"/>
    <property type="match status" value="1"/>
</dbReference>
<accession>A0A7W6JDW6</accession>
<proteinExistence type="predicted"/>
<dbReference type="Proteomes" id="UP000529946">
    <property type="component" value="Unassembled WGS sequence"/>
</dbReference>
<dbReference type="EC" id="3.6.1.40" evidence="3"/>
<keyword evidence="3" id="KW-0378">Hydrolase</keyword>
<dbReference type="Pfam" id="PF21697">
    <property type="entry name" value="Ppx_C"/>
    <property type="match status" value="1"/>
</dbReference>
<dbReference type="GO" id="GO:0004309">
    <property type="term" value="F:exopolyphosphatase activity"/>
    <property type="evidence" value="ECO:0007669"/>
    <property type="project" value="UniProtKB-EC"/>
</dbReference>
<dbReference type="EMBL" id="JACIDM010000002">
    <property type="protein sequence ID" value="MBB4083317.1"/>
    <property type="molecule type" value="Genomic_DNA"/>
</dbReference>
<dbReference type="EC" id="3.6.1.11" evidence="3"/>
<sequence length="502" mass="52816">MPEALLSAIGAPRDVAAIDIGSNSVRLVLYRLEGRAIWTVFNEKVLAGLGRDLAATGKLSVEGAAQALTALKRFAAVIDGVQPAHTFVAATAAVREAEDGRAFCDRVAAETGLRIRILSGEEEARYAALGVLAGIPDAEGVVADLGGSSLELTRVEGGTVGRGVTLPLGPFAMGDQKGDDTDRRRAAIASRLEPANAYRTDTLYAVGGAWRTLAQVHMDVTGYPLHVVHQYAMSAADVRETARLIARQSKASLEKWPGLSKKRAETLPHAALVLEGLIERLGLKRVMLSAWGVREGLVYEALDAETAITDPLLAGSSALGARQGISPTLPGALRAWIDPVVGALPASFGKERDAVLADAACRLADLGARLHPDHRIELAFDQVLRAPVAGQTHAERAYLATAVNARYGGSSATPEPATISRLLTEEQRKGGRALGLAIRLACDLSGRSPQLLVNARASVKDGVLGLTAAEGYADVLLGEQTRRRGKALAEAMGLKLEIAGRE</sequence>
<dbReference type="InterPro" id="IPR003695">
    <property type="entry name" value="Ppx_GppA_N"/>
</dbReference>
<feature type="domain" description="Ppx/GppA phosphatase N-terminal" evidence="1">
    <location>
        <begin position="34"/>
        <end position="303"/>
    </location>
</feature>
<dbReference type="RefSeq" id="WP_183204423.1">
    <property type="nucleotide sequence ID" value="NZ_BAAAER010000001.1"/>
</dbReference>
<keyword evidence="4" id="KW-1185">Reference proteome</keyword>
<gene>
    <name evidence="3" type="ORF">GGR12_002183</name>
</gene>
<dbReference type="Gene3D" id="3.30.420.40">
    <property type="match status" value="1"/>
</dbReference>
<evidence type="ECO:0000313" key="4">
    <source>
        <dbReference type="Proteomes" id="UP000529946"/>
    </source>
</evidence>
<dbReference type="Pfam" id="PF02541">
    <property type="entry name" value="Ppx-GppA"/>
    <property type="match status" value="1"/>
</dbReference>
<evidence type="ECO:0000259" key="2">
    <source>
        <dbReference type="Pfam" id="PF21697"/>
    </source>
</evidence>
<feature type="domain" description="Exopolyphosphatase C-terminal" evidence="2">
    <location>
        <begin position="351"/>
        <end position="498"/>
    </location>
</feature>
<reference evidence="3 4" key="1">
    <citation type="submission" date="2020-08" db="EMBL/GenBank/DDBJ databases">
        <title>Genomic Encyclopedia of Type Strains, Phase IV (KMG-IV): sequencing the most valuable type-strain genomes for metagenomic binning, comparative biology and taxonomic classification.</title>
        <authorList>
            <person name="Goeker M."/>
        </authorList>
    </citation>
    <scope>NUCLEOTIDE SEQUENCE [LARGE SCALE GENOMIC DNA]</scope>
    <source>
        <strain evidence="3 4">DSM 23960</strain>
    </source>
</reference>
<dbReference type="InterPro" id="IPR050273">
    <property type="entry name" value="GppA/Ppx_hydrolase"/>
</dbReference>
<dbReference type="CDD" id="cd24052">
    <property type="entry name" value="ASKHA_NBD_HpPPX-GppA-like"/>
    <property type="match status" value="1"/>
</dbReference>
<evidence type="ECO:0000259" key="1">
    <source>
        <dbReference type="Pfam" id="PF02541"/>
    </source>
</evidence>
<evidence type="ECO:0000313" key="3">
    <source>
        <dbReference type="EMBL" id="MBB4083317.1"/>
    </source>
</evidence>
<dbReference type="AlphaFoldDB" id="A0A7W6JDW6"/>
<dbReference type="Gene3D" id="1.10.3210.10">
    <property type="entry name" value="Hypothetical protein af1432"/>
    <property type="match status" value="1"/>
</dbReference>
<name>A0A7W6JDW6_9CAUL</name>
<dbReference type="SUPFAM" id="SSF53067">
    <property type="entry name" value="Actin-like ATPase domain"/>
    <property type="match status" value="2"/>
</dbReference>
<protein>
    <submittedName>
        <fullName evidence="3">Exopolyphosphatase/guanosine-5'-triphosphate, 3'-diphosphate pyrophosphatase</fullName>
        <ecNumber evidence="3">3.6.1.11</ecNumber>
        <ecNumber evidence="3">3.6.1.40</ecNumber>
    </submittedName>
</protein>
<dbReference type="Gene3D" id="3.30.420.150">
    <property type="entry name" value="Exopolyphosphatase. Domain 2"/>
    <property type="match status" value="1"/>
</dbReference>